<dbReference type="PANTHER" id="PTHR31881">
    <property type="match status" value="1"/>
</dbReference>
<feature type="transmembrane region" description="Helical" evidence="1">
    <location>
        <begin position="178"/>
        <end position="207"/>
    </location>
</feature>
<dbReference type="EMBL" id="AP014879">
    <property type="protein sequence ID" value="BAV32897.1"/>
    <property type="molecule type" value="Genomic_DNA"/>
</dbReference>
<dbReference type="AlphaFoldDB" id="A0A1B4XDL0"/>
<keyword evidence="1" id="KW-0472">Membrane</keyword>
<evidence type="ECO:0000313" key="3">
    <source>
        <dbReference type="Proteomes" id="UP000243180"/>
    </source>
</evidence>
<dbReference type="InterPro" id="IPR006747">
    <property type="entry name" value="DUF599"/>
</dbReference>
<dbReference type="Proteomes" id="UP000243180">
    <property type="component" value="Chromosome"/>
</dbReference>
<keyword evidence="3" id="KW-1185">Reference proteome</keyword>
<sequence length="224" mass="25355">MFDIPTADILSLAWFVAIWVGYTWYADRGVWRKRSLRAVMHAHREEWMRQMALRDNRVADVNILRNLLQGVSFFASTTLLILAGLLAMLGASDRGIEIVRALPFAAGTTLGQWELKLLVLGVVFVHAFFKFTWALRQFNYCSVLIGAAPKSTDNDYARRAAEVSTHASKDFNQGLRAYYFSLAALGWFVHPWVFVAATTLVTVVLYLREHHSKTMKMLLPGGID</sequence>
<dbReference type="RefSeq" id="WP_096359807.1">
    <property type="nucleotide sequence ID" value="NZ_AP014879.1"/>
</dbReference>
<dbReference type="PANTHER" id="PTHR31881:SF6">
    <property type="entry name" value="OS09G0494600 PROTEIN"/>
    <property type="match status" value="1"/>
</dbReference>
<name>A0A1B4XDL0_9GAMM</name>
<evidence type="ECO:0000256" key="1">
    <source>
        <dbReference type="SAM" id="Phobius"/>
    </source>
</evidence>
<gene>
    <name evidence="2" type="ORF">SCL_0575</name>
</gene>
<keyword evidence="1" id="KW-1133">Transmembrane helix</keyword>
<dbReference type="OrthoDB" id="8524743at2"/>
<keyword evidence="1" id="KW-0812">Transmembrane</keyword>
<accession>A0A1B4XDL0</accession>
<evidence type="ECO:0000313" key="2">
    <source>
        <dbReference type="EMBL" id="BAV32897.1"/>
    </source>
</evidence>
<dbReference type="Pfam" id="PF04654">
    <property type="entry name" value="DUF599"/>
    <property type="match status" value="1"/>
</dbReference>
<feature type="transmembrane region" description="Helical" evidence="1">
    <location>
        <begin position="71"/>
        <end position="92"/>
    </location>
</feature>
<protein>
    <submittedName>
        <fullName evidence="2">Membrane protein</fullName>
    </submittedName>
</protein>
<dbReference type="KEGG" id="slim:SCL_0575"/>
<dbReference type="InParanoid" id="A0A1B4XDL0"/>
<proteinExistence type="predicted"/>
<feature type="transmembrane region" description="Helical" evidence="1">
    <location>
        <begin position="7"/>
        <end position="25"/>
    </location>
</feature>
<organism evidence="2 3">
    <name type="scientific">Sulfuricaulis limicola</name>
    <dbReference type="NCBI Taxonomy" id="1620215"/>
    <lineage>
        <taxon>Bacteria</taxon>
        <taxon>Pseudomonadati</taxon>
        <taxon>Pseudomonadota</taxon>
        <taxon>Gammaproteobacteria</taxon>
        <taxon>Acidiferrobacterales</taxon>
        <taxon>Acidiferrobacteraceae</taxon>
        <taxon>Sulfuricaulis</taxon>
    </lineage>
</organism>
<reference evidence="2 3" key="1">
    <citation type="submission" date="2015-05" db="EMBL/GenBank/DDBJ databases">
        <title>Complete genome sequence of a sulfur-oxidizing gammaproteobacterium strain HA5.</title>
        <authorList>
            <person name="Miura A."/>
            <person name="Kojima H."/>
            <person name="Fukui M."/>
        </authorList>
    </citation>
    <scope>NUCLEOTIDE SEQUENCE [LARGE SCALE GENOMIC DNA]</scope>
    <source>
        <strain evidence="2 3">HA5</strain>
    </source>
</reference>